<organism evidence="1 2">
    <name type="scientific">Trichinella pseudospiralis</name>
    <name type="common">Parasitic roundworm</name>
    <dbReference type="NCBI Taxonomy" id="6337"/>
    <lineage>
        <taxon>Eukaryota</taxon>
        <taxon>Metazoa</taxon>
        <taxon>Ecdysozoa</taxon>
        <taxon>Nematoda</taxon>
        <taxon>Enoplea</taxon>
        <taxon>Dorylaimia</taxon>
        <taxon>Trichinellida</taxon>
        <taxon>Trichinellidae</taxon>
        <taxon>Trichinella</taxon>
    </lineage>
</organism>
<comment type="caution">
    <text evidence="1">The sequence shown here is derived from an EMBL/GenBank/DDBJ whole genome shotgun (WGS) entry which is preliminary data.</text>
</comment>
<proteinExistence type="predicted"/>
<gene>
    <name evidence="1" type="ORF">T4C_3731</name>
</gene>
<evidence type="ECO:0000313" key="2">
    <source>
        <dbReference type="Proteomes" id="UP000054826"/>
    </source>
</evidence>
<dbReference type="EMBL" id="JYDV01000015">
    <property type="protein sequence ID" value="KRZ42278.1"/>
    <property type="molecule type" value="Genomic_DNA"/>
</dbReference>
<protein>
    <submittedName>
        <fullName evidence="1">Uncharacterized protein</fullName>
    </submittedName>
</protein>
<name>A0A0V1K583_TRIPS</name>
<dbReference type="AlphaFoldDB" id="A0A0V1K583"/>
<dbReference type="Proteomes" id="UP000054826">
    <property type="component" value="Unassembled WGS sequence"/>
</dbReference>
<accession>A0A0V1K583</accession>
<reference evidence="1 2" key="1">
    <citation type="submission" date="2015-01" db="EMBL/GenBank/DDBJ databases">
        <title>Evolution of Trichinella species and genotypes.</title>
        <authorList>
            <person name="Korhonen P.K."/>
            <person name="Edoardo P."/>
            <person name="Giuseppe L.R."/>
            <person name="Gasser R.B."/>
        </authorList>
    </citation>
    <scope>NUCLEOTIDE SEQUENCE [LARGE SCALE GENOMIC DNA]</scope>
    <source>
        <strain evidence="1">ISS176</strain>
    </source>
</reference>
<sequence length="58" mass="6746">MVEHINLHIITYEEFVGKRPLKMQVVFLIDVANDVRRMNNGVFSAMTDEELIVVLMLI</sequence>
<evidence type="ECO:0000313" key="1">
    <source>
        <dbReference type="EMBL" id="KRZ42278.1"/>
    </source>
</evidence>